<evidence type="ECO:0000256" key="1">
    <source>
        <dbReference type="SAM" id="Phobius"/>
    </source>
</evidence>
<keyword evidence="1" id="KW-0812">Transmembrane</keyword>
<name>A0AAU6VYN3_9VIRU</name>
<keyword evidence="1" id="KW-0472">Membrane</keyword>
<feature type="transmembrane region" description="Helical" evidence="1">
    <location>
        <begin position="32"/>
        <end position="51"/>
    </location>
</feature>
<sequence length="81" mass="9180">MNKMIFAVLCMMAANPIANAFAGIHMPFFGGALGSLLLLIGVLVFFIYPILRFFRWLSALEDRESTTQRRKERVSNGVDRK</sequence>
<accession>A0AAU6VYN3</accession>
<organism evidence="2">
    <name type="scientific">Pseudomonas phage Pyxpy01</name>
    <dbReference type="NCBI Taxonomy" id="3138546"/>
    <lineage>
        <taxon>Viruses</taxon>
    </lineage>
</organism>
<gene>
    <name evidence="2" type="ORF">Pyxpy01_00130</name>
</gene>
<evidence type="ECO:0000313" key="2">
    <source>
        <dbReference type="EMBL" id="XAI69428.1"/>
    </source>
</evidence>
<protein>
    <submittedName>
        <fullName evidence="2">Uncharacterized protein</fullName>
    </submittedName>
</protein>
<dbReference type="EMBL" id="PP179310">
    <property type="protein sequence ID" value="XAI69428.1"/>
    <property type="molecule type" value="Genomic_DNA"/>
</dbReference>
<keyword evidence="1" id="KW-1133">Transmembrane helix</keyword>
<proteinExistence type="predicted"/>
<reference evidence="2" key="1">
    <citation type="journal article" date="2024" name="J. Gen. Virol.">
        <title>Novel phages of Pseudomonas syringae unveil numerous potential auxiliary metabolic genes.</title>
        <authorList>
            <person name="Feltin C."/>
            <person name="Garneau J.R."/>
            <person name="Morris C.E."/>
            <person name="Berard A."/>
            <person name="Torres-Barcelo C."/>
        </authorList>
    </citation>
    <scope>NUCLEOTIDE SEQUENCE</scope>
</reference>